<dbReference type="PANTHER" id="PTHR34382">
    <property type="entry name" value="PTS SYSTEM N,N'-DIACETYLCHITOBIOSE-SPECIFIC EIIA COMPONENT"/>
    <property type="match status" value="1"/>
</dbReference>
<feature type="modified residue" description="Phosphohistidine; by HPr" evidence="7">
    <location>
        <position position="75"/>
    </location>
</feature>
<dbReference type="EMBL" id="JAJFAT010000016">
    <property type="protein sequence ID" value="MCC3145757.1"/>
    <property type="molecule type" value="Genomic_DNA"/>
</dbReference>
<keyword evidence="4" id="KW-0598">Phosphotransferase system</keyword>
<keyword evidence="1" id="KW-0813">Transport</keyword>
<keyword evidence="6" id="KW-0479">Metal-binding</keyword>
<evidence type="ECO:0000313" key="8">
    <source>
        <dbReference type="EMBL" id="MCC3145757.1"/>
    </source>
</evidence>
<dbReference type="RefSeq" id="WP_229346457.1">
    <property type="nucleotide sequence ID" value="NZ_JAJFAT010000016.1"/>
</dbReference>
<evidence type="ECO:0000256" key="5">
    <source>
        <dbReference type="PIRSR" id="PIRSR000699-1"/>
    </source>
</evidence>
<feature type="binding site" evidence="6">
    <location>
        <position position="78"/>
    </location>
    <ligand>
        <name>Mg(2+)</name>
        <dbReference type="ChEBI" id="CHEBI:18420"/>
        <note>ligand shared between all trimeric partners</note>
    </ligand>
</feature>
<evidence type="ECO:0000256" key="3">
    <source>
        <dbReference type="ARBA" id="ARBA00022679"/>
    </source>
</evidence>
<dbReference type="Proteomes" id="UP001199296">
    <property type="component" value="Unassembled WGS sequence"/>
</dbReference>
<evidence type="ECO:0000256" key="2">
    <source>
        <dbReference type="ARBA" id="ARBA00022597"/>
    </source>
</evidence>
<dbReference type="GO" id="GO:0016740">
    <property type="term" value="F:transferase activity"/>
    <property type="evidence" value="ECO:0007669"/>
    <property type="project" value="UniProtKB-KW"/>
</dbReference>
<name>A0AAW4X1T2_9FIRM</name>
<dbReference type="CDD" id="cd00215">
    <property type="entry name" value="PTS_IIA_lac"/>
    <property type="match status" value="1"/>
</dbReference>
<keyword evidence="2" id="KW-0762">Sugar transport</keyword>
<protein>
    <submittedName>
        <fullName evidence="8">PTS lactose/cellobiose transporter subunit IIA</fullName>
    </submittedName>
</protein>
<dbReference type="GO" id="GO:0009401">
    <property type="term" value="P:phosphoenolpyruvate-dependent sugar phosphotransferase system"/>
    <property type="evidence" value="ECO:0007669"/>
    <property type="project" value="UniProtKB-KW"/>
</dbReference>
<comment type="caution">
    <text evidence="8">The sequence shown here is derived from an EMBL/GenBank/DDBJ whole genome shotgun (WGS) entry which is preliminary data.</text>
</comment>
<keyword evidence="9" id="KW-1185">Reference proteome</keyword>
<evidence type="ECO:0000256" key="6">
    <source>
        <dbReference type="PIRSR" id="PIRSR000699-2"/>
    </source>
</evidence>
<dbReference type="AlphaFoldDB" id="A0AAW4X1T2"/>
<dbReference type="PANTHER" id="PTHR34382:SF7">
    <property type="entry name" value="PTS SYSTEM N,N'-DIACETYLCHITOBIOSE-SPECIFIC EIIA COMPONENT"/>
    <property type="match status" value="1"/>
</dbReference>
<keyword evidence="6" id="KW-0460">Magnesium</keyword>
<accession>A0AAW4X1T2</accession>
<sequence>MNYEQLVFTIISNAGDGKALIFEALSHARNGDFQLAEKKLSEADESLNKAHDEQTSLLTDEAKGGKKETGILMVHAQDHLMNALLAKDLVEEMIETQKQLQKLRN</sequence>
<evidence type="ECO:0000256" key="1">
    <source>
        <dbReference type="ARBA" id="ARBA00022448"/>
    </source>
</evidence>
<organism evidence="8 9">
    <name type="scientific">Halanaerobium polyolivorans</name>
    <dbReference type="NCBI Taxonomy" id="2886943"/>
    <lineage>
        <taxon>Bacteria</taxon>
        <taxon>Bacillati</taxon>
        <taxon>Bacillota</taxon>
        <taxon>Clostridia</taxon>
        <taxon>Halanaerobiales</taxon>
        <taxon>Halanaerobiaceae</taxon>
        <taxon>Halanaerobium</taxon>
    </lineage>
</organism>
<proteinExistence type="predicted"/>
<dbReference type="Pfam" id="PF02255">
    <property type="entry name" value="PTS_IIA"/>
    <property type="match status" value="1"/>
</dbReference>
<dbReference type="Gene3D" id="1.20.58.80">
    <property type="entry name" value="Phosphotransferase system, lactose/cellobiose-type IIA subunit"/>
    <property type="match status" value="1"/>
</dbReference>
<dbReference type="InterPro" id="IPR036542">
    <property type="entry name" value="PTS_IIA_lac/cel_sf"/>
</dbReference>
<dbReference type="SUPFAM" id="SSF46973">
    <property type="entry name" value="Enzyme IIa from lactose specific PTS, IIa-lac"/>
    <property type="match status" value="1"/>
</dbReference>
<dbReference type="PROSITE" id="PS51095">
    <property type="entry name" value="PTS_EIIA_TYPE_3"/>
    <property type="match status" value="1"/>
</dbReference>
<gene>
    <name evidence="8" type="ORF">LJ207_10520</name>
</gene>
<dbReference type="PIRSF" id="PIRSF000699">
    <property type="entry name" value="PTS_IILac_III"/>
    <property type="match status" value="1"/>
</dbReference>
<dbReference type="InterPro" id="IPR003188">
    <property type="entry name" value="PTS_IIA_lac/cel"/>
</dbReference>
<dbReference type="GO" id="GO:0046872">
    <property type="term" value="F:metal ion binding"/>
    <property type="evidence" value="ECO:0007669"/>
    <property type="project" value="UniProtKB-KW"/>
</dbReference>
<keyword evidence="3" id="KW-0808">Transferase</keyword>
<evidence type="ECO:0000256" key="7">
    <source>
        <dbReference type="PROSITE-ProRule" id="PRU00418"/>
    </source>
</evidence>
<evidence type="ECO:0000256" key="4">
    <source>
        <dbReference type="ARBA" id="ARBA00022683"/>
    </source>
</evidence>
<reference evidence="8 9" key="1">
    <citation type="submission" date="2021-10" db="EMBL/GenBank/DDBJ databases">
        <authorList>
            <person name="Grouzdev D.S."/>
            <person name="Pantiukh K.S."/>
            <person name="Krutkina M.S."/>
        </authorList>
    </citation>
    <scope>NUCLEOTIDE SEQUENCE [LARGE SCALE GENOMIC DNA]</scope>
    <source>
        <strain evidence="8 9">Z-7514</strain>
    </source>
</reference>
<evidence type="ECO:0000313" key="9">
    <source>
        <dbReference type="Proteomes" id="UP001199296"/>
    </source>
</evidence>
<comment type="cofactor">
    <cofactor evidence="6">
        <name>Mg(2+)</name>
        <dbReference type="ChEBI" id="CHEBI:18420"/>
    </cofactor>
    <text evidence="6">Binds 1 Mg(2+) ion per trimer.</text>
</comment>
<feature type="active site" description="Tele-phosphohistidine intermediate" evidence="5">
    <location>
        <position position="75"/>
    </location>
</feature>